<dbReference type="EMBL" id="CP049801">
    <property type="protein sequence ID" value="QIO06365.1"/>
    <property type="molecule type" value="Genomic_DNA"/>
</dbReference>
<evidence type="ECO:0000313" key="1">
    <source>
        <dbReference type="EMBL" id="QIO06365.1"/>
    </source>
</evidence>
<proteinExistence type="predicted"/>
<name>A0A6G8RWW6_9GAMM</name>
<sequence>MNKYFKLLIEINIFKKLTIKLVKKFTKFYETIQTFRNKNDPSLWLSLGENCLSDSILQRSNLKSYSSLYGSARSNIDYNIEIQNKNFKDLLNKDQTVYGYVNWKEVLRSRLYNRSDNIFHDLHCNGFEFTHHDWVKNEKFVQTFERRILRTQKSIGHKNFIFLYHHRYTEKSNIDLLRQKLNTFREIFEKNNKHCHIILFYQHKISNIDERNLVLKNVDHKIIEFVFHTQYIWEGDDQDIFWARNDNDLIEDMIQKSKDIIFNQ</sequence>
<gene>
    <name evidence="1" type="ORF">G8E00_10585</name>
</gene>
<dbReference type="RefSeq" id="WP_166224437.1">
    <property type="nucleotide sequence ID" value="NZ_CP049801.1"/>
</dbReference>
<evidence type="ECO:0000313" key="2">
    <source>
        <dbReference type="Proteomes" id="UP000502297"/>
    </source>
</evidence>
<evidence type="ECO:0008006" key="3">
    <source>
        <dbReference type="Google" id="ProtNLM"/>
    </source>
</evidence>
<protein>
    <recommendedName>
        <fullName evidence="3">Papain-like cysteine peptidase</fullName>
    </recommendedName>
</protein>
<keyword evidence="2" id="KW-1185">Reference proteome</keyword>
<organism evidence="1 2">
    <name type="scientific">Acinetobacter shaoyimingii</name>
    <dbReference type="NCBI Taxonomy" id="2715164"/>
    <lineage>
        <taxon>Bacteria</taxon>
        <taxon>Pseudomonadati</taxon>
        <taxon>Pseudomonadota</taxon>
        <taxon>Gammaproteobacteria</taxon>
        <taxon>Moraxellales</taxon>
        <taxon>Moraxellaceae</taxon>
        <taxon>Acinetobacter</taxon>
    </lineage>
</organism>
<dbReference type="AlphaFoldDB" id="A0A6G8RWW6"/>
<dbReference type="KEGG" id="asha:G8E00_10585"/>
<accession>A0A6G8RWW6</accession>
<dbReference type="InterPro" id="IPR014903">
    <property type="entry name" value="DUF1796"/>
</dbReference>
<dbReference type="Proteomes" id="UP000502297">
    <property type="component" value="Chromosome"/>
</dbReference>
<reference evidence="1 2" key="1">
    <citation type="submission" date="2020-03" db="EMBL/GenBank/DDBJ databases">
        <authorList>
            <person name="Zhu W."/>
        </authorList>
    </citation>
    <scope>NUCLEOTIDE SEQUENCE [LARGE SCALE GENOMIC DNA]</scope>
    <source>
        <strain evidence="1 2">323-1</strain>
    </source>
</reference>
<dbReference type="Pfam" id="PF08795">
    <property type="entry name" value="DUF1796"/>
    <property type="match status" value="1"/>
</dbReference>